<evidence type="ECO:0000259" key="3">
    <source>
        <dbReference type="PROSITE" id="PS50977"/>
    </source>
</evidence>
<dbReference type="GeneID" id="97548813"/>
<dbReference type="PROSITE" id="PS50977">
    <property type="entry name" value="HTH_TETR_2"/>
    <property type="match status" value="1"/>
</dbReference>
<accession>A0A2V2MYJ4</accession>
<dbReference type="SUPFAM" id="SSF46689">
    <property type="entry name" value="Homeodomain-like"/>
    <property type="match status" value="1"/>
</dbReference>
<dbReference type="SUPFAM" id="SSF48498">
    <property type="entry name" value="Tetracyclin repressor-like, C-terminal domain"/>
    <property type="match status" value="1"/>
</dbReference>
<feature type="domain" description="HTH tetR-type" evidence="3">
    <location>
        <begin position="10"/>
        <end position="70"/>
    </location>
</feature>
<dbReference type="InterPro" id="IPR050624">
    <property type="entry name" value="HTH-type_Tx_Regulator"/>
</dbReference>
<dbReference type="PANTHER" id="PTHR43479:SF11">
    <property type="entry name" value="ACREF_ENVCD OPERON REPRESSOR-RELATED"/>
    <property type="match status" value="1"/>
</dbReference>
<dbReference type="PANTHER" id="PTHR43479">
    <property type="entry name" value="ACREF/ENVCD OPERON REPRESSOR-RELATED"/>
    <property type="match status" value="1"/>
</dbReference>
<dbReference type="GO" id="GO:0003677">
    <property type="term" value="F:DNA binding"/>
    <property type="evidence" value="ECO:0007669"/>
    <property type="project" value="UniProtKB-UniRule"/>
</dbReference>
<dbReference type="InterPro" id="IPR036271">
    <property type="entry name" value="Tet_transcr_reg_TetR-rel_C_sf"/>
</dbReference>
<dbReference type="InterPro" id="IPR001647">
    <property type="entry name" value="HTH_TetR"/>
</dbReference>
<protein>
    <recommendedName>
        <fullName evidence="3">HTH tetR-type domain-containing protein</fullName>
    </recommendedName>
</protein>
<reference evidence="4 5" key="1">
    <citation type="submission" date="2018-05" db="EMBL/GenBank/DDBJ databases">
        <title>Draft genome of Methanospirillum lacunae Ki8-1.</title>
        <authorList>
            <person name="Dueholm M.S."/>
            <person name="Nielsen P.H."/>
            <person name="Bakmann L.F."/>
            <person name="Otzen D.E."/>
        </authorList>
    </citation>
    <scope>NUCLEOTIDE SEQUENCE [LARGE SCALE GENOMIC DNA]</scope>
    <source>
        <strain evidence="4 5">Ki8-1</strain>
    </source>
</reference>
<feature type="DNA-binding region" description="H-T-H motif" evidence="2">
    <location>
        <begin position="33"/>
        <end position="52"/>
    </location>
</feature>
<evidence type="ECO:0000256" key="2">
    <source>
        <dbReference type="PROSITE-ProRule" id="PRU00335"/>
    </source>
</evidence>
<dbReference type="AlphaFoldDB" id="A0A2V2MYJ4"/>
<dbReference type="Proteomes" id="UP000245657">
    <property type="component" value="Unassembled WGS sequence"/>
</dbReference>
<name>A0A2V2MYJ4_9EURY</name>
<dbReference type="InterPro" id="IPR023772">
    <property type="entry name" value="DNA-bd_HTH_TetR-type_CS"/>
</dbReference>
<evidence type="ECO:0000313" key="4">
    <source>
        <dbReference type="EMBL" id="PWR72519.1"/>
    </source>
</evidence>
<sequence length="208" mass="24415">MPKVIPGYKDDAKRKIIQAAIDVIAERGFALTTIDEIATRLGVSKGAVYWYFPNKDALVKEVYTYIEEDFKRVHYKKYYNQSINKFLQILFNKFSSNDYKLRRVFFEMVALAQRSTIEKNSLSKFLMDFVQTIKEIIEIEQKNHQLDDDIDPETFAFLVVSQYLGIHLLSTLWLSQDKTDKIWDGFESHMFTKNQVDSKVPKTQSKTK</sequence>
<proteinExistence type="predicted"/>
<dbReference type="Pfam" id="PF00440">
    <property type="entry name" value="TetR_N"/>
    <property type="match status" value="1"/>
</dbReference>
<dbReference type="InterPro" id="IPR009057">
    <property type="entry name" value="Homeodomain-like_sf"/>
</dbReference>
<dbReference type="Gene3D" id="1.10.357.10">
    <property type="entry name" value="Tetracycline Repressor, domain 2"/>
    <property type="match status" value="1"/>
</dbReference>
<dbReference type="PRINTS" id="PR00455">
    <property type="entry name" value="HTHTETR"/>
</dbReference>
<comment type="caution">
    <text evidence="4">The sequence shown here is derived from an EMBL/GenBank/DDBJ whole genome shotgun (WGS) entry which is preliminary data.</text>
</comment>
<evidence type="ECO:0000313" key="5">
    <source>
        <dbReference type="Proteomes" id="UP000245657"/>
    </source>
</evidence>
<dbReference type="RefSeq" id="WP_109968031.1">
    <property type="nucleotide sequence ID" value="NZ_CP176093.1"/>
</dbReference>
<dbReference type="PROSITE" id="PS01081">
    <property type="entry name" value="HTH_TETR_1"/>
    <property type="match status" value="1"/>
</dbReference>
<keyword evidence="5" id="KW-1185">Reference proteome</keyword>
<gene>
    <name evidence="4" type="ORF">DK846_05990</name>
</gene>
<dbReference type="EMBL" id="QGMY01000006">
    <property type="protein sequence ID" value="PWR72519.1"/>
    <property type="molecule type" value="Genomic_DNA"/>
</dbReference>
<evidence type="ECO:0000256" key="1">
    <source>
        <dbReference type="ARBA" id="ARBA00023125"/>
    </source>
</evidence>
<keyword evidence="1 2" id="KW-0238">DNA-binding</keyword>
<organism evidence="4 5">
    <name type="scientific">Methanospirillum lacunae</name>
    <dbReference type="NCBI Taxonomy" id="668570"/>
    <lineage>
        <taxon>Archaea</taxon>
        <taxon>Methanobacteriati</taxon>
        <taxon>Methanobacteriota</taxon>
        <taxon>Stenosarchaea group</taxon>
        <taxon>Methanomicrobia</taxon>
        <taxon>Methanomicrobiales</taxon>
        <taxon>Methanospirillaceae</taxon>
        <taxon>Methanospirillum</taxon>
    </lineage>
</organism>
<dbReference type="OrthoDB" id="135877at2157"/>